<name>A0A450TTX1_9GAMM</name>
<sequence length="68" mass="6985">MGRPGTPKPDLFARPSGKISEALGPGIDILPSLALGPGIPCRDDVGGRYNPYVIPAGNAGTQGQGWQK</sequence>
<evidence type="ECO:0000313" key="1">
    <source>
        <dbReference type="EMBL" id="VFJ72031.1"/>
    </source>
</evidence>
<dbReference type="AlphaFoldDB" id="A0A450TTX1"/>
<organism evidence="1">
    <name type="scientific">Candidatus Kentrum sp. FW</name>
    <dbReference type="NCBI Taxonomy" id="2126338"/>
    <lineage>
        <taxon>Bacteria</taxon>
        <taxon>Pseudomonadati</taxon>
        <taxon>Pseudomonadota</taxon>
        <taxon>Gammaproteobacteria</taxon>
        <taxon>Candidatus Kentrum</taxon>
    </lineage>
</organism>
<accession>A0A450TTX1</accession>
<reference evidence="1" key="1">
    <citation type="submission" date="2019-02" db="EMBL/GenBank/DDBJ databases">
        <authorList>
            <person name="Gruber-Vodicka R. H."/>
            <person name="Seah K. B. B."/>
        </authorList>
    </citation>
    <scope>NUCLEOTIDE SEQUENCE</scope>
    <source>
        <strain evidence="1">BECK_BZ131</strain>
    </source>
</reference>
<dbReference type="EMBL" id="CAADFE010000030">
    <property type="protein sequence ID" value="VFJ72031.1"/>
    <property type="molecule type" value="Genomic_DNA"/>
</dbReference>
<protein>
    <submittedName>
        <fullName evidence="1">Uncharacterized protein</fullName>
    </submittedName>
</protein>
<gene>
    <name evidence="1" type="ORF">BECKFW1821C_GA0114237_103033</name>
</gene>
<proteinExistence type="predicted"/>